<dbReference type="Proteomes" id="UP000297910">
    <property type="component" value="Unassembled WGS sequence"/>
</dbReference>
<keyword evidence="1" id="KW-1133">Transmembrane helix</keyword>
<keyword evidence="1" id="KW-0812">Transmembrane</keyword>
<protein>
    <submittedName>
        <fullName evidence="2">Uncharacterized protein</fullName>
    </submittedName>
</protein>
<comment type="caution">
    <text evidence="2">The sequence shown here is derived from an EMBL/GenBank/DDBJ whole genome shotgun (WGS) entry which is preliminary data.</text>
</comment>
<evidence type="ECO:0000256" key="1">
    <source>
        <dbReference type="SAM" id="Phobius"/>
    </source>
</evidence>
<keyword evidence="1" id="KW-0472">Membrane</keyword>
<gene>
    <name evidence="2" type="ORF">BPAE_0354g00030</name>
</gene>
<reference evidence="2 3" key="1">
    <citation type="submission" date="2017-12" db="EMBL/GenBank/DDBJ databases">
        <title>Comparative genomics of Botrytis spp.</title>
        <authorList>
            <person name="Valero-Jimenez C.A."/>
            <person name="Tapia P."/>
            <person name="Veloso J."/>
            <person name="Silva-Moreno E."/>
            <person name="Staats M."/>
            <person name="Valdes J.H."/>
            <person name="Van Kan J.A.L."/>
        </authorList>
    </citation>
    <scope>NUCLEOTIDE SEQUENCE [LARGE SCALE GENOMIC DNA]</scope>
    <source>
        <strain evidence="2 3">Bp0003</strain>
    </source>
</reference>
<dbReference type="EMBL" id="PQXI01000352">
    <property type="protein sequence ID" value="TGO19129.1"/>
    <property type="molecule type" value="Genomic_DNA"/>
</dbReference>
<accession>A0A4Z1F6R4</accession>
<feature type="transmembrane region" description="Helical" evidence="1">
    <location>
        <begin position="17"/>
        <end position="35"/>
    </location>
</feature>
<keyword evidence="3" id="KW-1185">Reference proteome</keyword>
<organism evidence="2 3">
    <name type="scientific">Botrytis paeoniae</name>
    <dbReference type="NCBI Taxonomy" id="278948"/>
    <lineage>
        <taxon>Eukaryota</taxon>
        <taxon>Fungi</taxon>
        <taxon>Dikarya</taxon>
        <taxon>Ascomycota</taxon>
        <taxon>Pezizomycotina</taxon>
        <taxon>Leotiomycetes</taxon>
        <taxon>Helotiales</taxon>
        <taxon>Sclerotiniaceae</taxon>
        <taxon>Botrytis</taxon>
    </lineage>
</organism>
<proteinExistence type="predicted"/>
<sequence>MARTTDGHFDSTWDIDVIPALVLTATVLMFVLNLLNLPEKLNVLFPWDRISFSFCSSTPFNGFGHGENFKIARCIDVGEENLTRGVHLLRKILRKA</sequence>
<dbReference type="AlphaFoldDB" id="A0A4Z1F6R4"/>
<evidence type="ECO:0000313" key="2">
    <source>
        <dbReference type="EMBL" id="TGO19129.1"/>
    </source>
</evidence>
<evidence type="ECO:0000313" key="3">
    <source>
        <dbReference type="Proteomes" id="UP000297910"/>
    </source>
</evidence>
<name>A0A4Z1F6R4_9HELO</name>